<evidence type="ECO:0000259" key="11">
    <source>
        <dbReference type="Pfam" id="PF00905"/>
    </source>
</evidence>
<dbReference type="GO" id="GO:0006508">
    <property type="term" value="P:proteolysis"/>
    <property type="evidence" value="ECO:0007669"/>
    <property type="project" value="UniProtKB-KW"/>
</dbReference>
<evidence type="ECO:0000256" key="1">
    <source>
        <dbReference type="ARBA" id="ARBA00022645"/>
    </source>
</evidence>
<dbReference type="Gene3D" id="1.10.3810.10">
    <property type="entry name" value="Biosynthetic peptidoglycan transglycosylase-like"/>
    <property type="match status" value="1"/>
</dbReference>
<comment type="catalytic activity">
    <reaction evidence="8">
        <text>[GlcNAc-(1-&gt;4)-Mur2Ac(oyl-L-Ala-gamma-D-Glu-L-Lys-D-Ala-D-Ala)](n)-di-trans,octa-cis-undecaprenyl diphosphate + beta-D-GlcNAc-(1-&gt;4)-Mur2Ac(oyl-L-Ala-gamma-D-Glu-L-Lys-D-Ala-D-Ala)-di-trans,octa-cis-undecaprenyl diphosphate = [GlcNAc-(1-&gt;4)-Mur2Ac(oyl-L-Ala-gamma-D-Glu-L-Lys-D-Ala-D-Ala)](n+1)-di-trans,octa-cis-undecaprenyl diphosphate + di-trans,octa-cis-undecaprenyl diphosphate + H(+)</text>
        <dbReference type="Rhea" id="RHEA:23708"/>
        <dbReference type="Rhea" id="RHEA-COMP:9602"/>
        <dbReference type="Rhea" id="RHEA-COMP:9603"/>
        <dbReference type="ChEBI" id="CHEBI:15378"/>
        <dbReference type="ChEBI" id="CHEBI:58405"/>
        <dbReference type="ChEBI" id="CHEBI:60033"/>
        <dbReference type="ChEBI" id="CHEBI:78435"/>
        <dbReference type="EC" id="2.4.99.28"/>
    </reaction>
</comment>
<dbReference type="GO" id="GO:0030288">
    <property type="term" value="C:outer membrane-bounded periplasmic space"/>
    <property type="evidence" value="ECO:0007669"/>
    <property type="project" value="TreeGrafter"/>
</dbReference>
<evidence type="ECO:0000313" key="14">
    <source>
        <dbReference type="Proteomes" id="UP000321805"/>
    </source>
</evidence>
<keyword evidence="10" id="KW-0812">Transmembrane</keyword>
<dbReference type="KEGG" id="bsol:FSW04_15275"/>
<dbReference type="InterPro" id="IPR023346">
    <property type="entry name" value="Lysozyme-like_dom_sf"/>
</dbReference>
<dbReference type="SUPFAM" id="SSF56601">
    <property type="entry name" value="beta-lactamase/transpeptidase-like"/>
    <property type="match status" value="1"/>
</dbReference>
<dbReference type="GO" id="GO:0008955">
    <property type="term" value="F:peptidoglycan glycosyltransferase activity"/>
    <property type="evidence" value="ECO:0007669"/>
    <property type="project" value="UniProtKB-EC"/>
</dbReference>
<evidence type="ECO:0000256" key="7">
    <source>
        <dbReference type="ARBA" id="ARBA00034000"/>
    </source>
</evidence>
<dbReference type="InterPro" id="IPR050396">
    <property type="entry name" value="Glycosyltr_51/Transpeptidase"/>
</dbReference>
<keyword evidence="2" id="KW-0645">Protease</keyword>
<dbReference type="PANTHER" id="PTHR32282">
    <property type="entry name" value="BINDING PROTEIN TRANSPEPTIDASE, PUTATIVE-RELATED"/>
    <property type="match status" value="1"/>
</dbReference>
<keyword evidence="4" id="KW-0808">Transferase</keyword>
<feature type="region of interest" description="Disordered" evidence="9">
    <location>
        <begin position="664"/>
        <end position="709"/>
    </location>
</feature>
<evidence type="ECO:0000313" key="13">
    <source>
        <dbReference type="EMBL" id="QEC48802.1"/>
    </source>
</evidence>
<keyword evidence="1" id="KW-0121">Carboxypeptidase</keyword>
<protein>
    <submittedName>
        <fullName evidence="13">Penicillin-binding protein</fullName>
    </submittedName>
</protein>
<evidence type="ECO:0000259" key="12">
    <source>
        <dbReference type="Pfam" id="PF00912"/>
    </source>
</evidence>
<keyword evidence="10" id="KW-0472">Membrane</keyword>
<dbReference type="OrthoDB" id="8865355at2"/>
<keyword evidence="6" id="KW-0511">Multifunctional enzyme</keyword>
<evidence type="ECO:0000256" key="6">
    <source>
        <dbReference type="ARBA" id="ARBA00023268"/>
    </source>
</evidence>
<dbReference type="PANTHER" id="PTHR32282:SF33">
    <property type="entry name" value="PEPTIDOGLYCAN GLYCOSYLTRANSFERASE"/>
    <property type="match status" value="1"/>
</dbReference>
<gene>
    <name evidence="13" type="ORF">FSW04_15275</name>
</gene>
<name>A0A5B8U7Z6_9ACTN</name>
<evidence type="ECO:0000256" key="4">
    <source>
        <dbReference type="ARBA" id="ARBA00022679"/>
    </source>
</evidence>
<dbReference type="InterPro" id="IPR001264">
    <property type="entry name" value="Glyco_trans_51"/>
</dbReference>
<dbReference type="GO" id="GO:0009002">
    <property type="term" value="F:serine-type D-Ala-D-Ala carboxypeptidase activity"/>
    <property type="evidence" value="ECO:0007669"/>
    <property type="project" value="UniProtKB-EC"/>
</dbReference>
<dbReference type="SUPFAM" id="SSF53955">
    <property type="entry name" value="Lysozyme-like"/>
    <property type="match status" value="1"/>
</dbReference>
<feature type="compositionally biased region" description="Low complexity" evidence="9">
    <location>
        <begin position="687"/>
        <end position="699"/>
    </location>
</feature>
<evidence type="ECO:0000256" key="5">
    <source>
        <dbReference type="ARBA" id="ARBA00022801"/>
    </source>
</evidence>
<feature type="domain" description="Penicillin-binding protein transpeptidase" evidence="11">
    <location>
        <begin position="373"/>
        <end position="617"/>
    </location>
</feature>
<evidence type="ECO:0000256" key="10">
    <source>
        <dbReference type="SAM" id="Phobius"/>
    </source>
</evidence>
<dbReference type="Pfam" id="PF00912">
    <property type="entry name" value="Transgly"/>
    <property type="match status" value="1"/>
</dbReference>
<dbReference type="Pfam" id="PF00905">
    <property type="entry name" value="Transpeptidase"/>
    <property type="match status" value="1"/>
</dbReference>
<comment type="catalytic activity">
    <reaction evidence="7">
        <text>Preferential cleavage: (Ac)2-L-Lys-D-Ala-|-D-Ala. Also transpeptidation of peptidyl-alanyl moieties that are N-acyl substituents of D-alanine.</text>
        <dbReference type="EC" id="3.4.16.4"/>
    </reaction>
</comment>
<feature type="transmembrane region" description="Helical" evidence="10">
    <location>
        <begin position="52"/>
        <end position="74"/>
    </location>
</feature>
<evidence type="ECO:0000256" key="8">
    <source>
        <dbReference type="ARBA" id="ARBA00049902"/>
    </source>
</evidence>
<feature type="domain" description="Glycosyl transferase family 51" evidence="12">
    <location>
        <begin position="108"/>
        <end position="283"/>
    </location>
</feature>
<keyword evidence="14" id="KW-1185">Reference proteome</keyword>
<evidence type="ECO:0000256" key="9">
    <source>
        <dbReference type="SAM" id="MobiDB-lite"/>
    </source>
</evidence>
<keyword evidence="3" id="KW-0328">Glycosyltransferase</keyword>
<dbReference type="Gene3D" id="3.40.710.10">
    <property type="entry name" value="DD-peptidase/beta-lactamase superfamily"/>
    <property type="match status" value="1"/>
</dbReference>
<feature type="compositionally biased region" description="Pro residues" evidence="9">
    <location>
        <begin position="671"/>
        <end position="686"/>
    </location>
</feature>
<dbReference type="InterPro" id="IPR012338">
    <property type="entry name" value="Beta-lactam/transpept-like"/>
</dbReference>
<dbReference type="EMBL" id="CP042430">
    <property type="protein sequence ID" value="QEC48802.1"/>
    <property type="molecule type" value="Genomic_DNA"/>
</dbReference>
<keyword evidence="5" id="KW-0378">Hydrolase</keyword>
<feature type="region of interest" description="Disordered" evidence="9">
    <location>
        <begin position="13"/>
        <end position="41"/>
    </location>
</feature>
<organism evidence="13 14">
    <name type="scientific">Baekduia soli</name>
    <dbReference type="NCBI Taxonomy" id="496014"/>
    <lineage>
        <taxon>Bacteria</taxon>
        <taxon>Bacillati</taxon>
        <taxon>Actinomycetota</taxon>
        <taxon>Thermoleophilia</taxon>
        <taxon>Solirubrobacterales</taxon>
        <taxon>Baekduiaceae</taxon>
        <taxon>Baekduia</taxon>
    </lineage>
</organism>
<evidence type="ECO:0000256" key="2">
    <source>
        <dbReference type="ARBA" id="ARBA00022670"/>
    </source>
</evidence>
<dbReference type="Proteomes" id="UP000321805">
    <property type="component" value="Chromosome"/>
</dbReference>
<dbReference type="InterPro" id="IPR036950">
    <property type="entry name" value="PBP_transglycosylase"/>
</dbReference>
<accession>A0A5B8U7Z6</accession>
<sequence>MQPPRCVERRLLRPAAAAPAHGSTGPSRSAAAARGVMRGSRLRRVRRGRRRALRTAALSAVLLSVAAAALVLALQGDAPAALIGCDLARTHPVVTGGTTLLSASDGSSLGSVPSAAYRVPVAMRSMSPWLPEATVAIEDRRFWHHGALDALGIARSVLADLTSGHVVQGASTITQQLVRNRYLGGEPMTLSRKLTESCLAVQLFRRWPRSKILESYLNTVFYGDHARGAQAAALTYFSRPAAHLSLPESALLAGLPQAPSRDDPLLHPAAALARRNQVLAAMHRAGELSLARYRTARRAPLGLHPARPATTPAATASATFVDAARTELSRRVGAGRARDGGLRVQTTLQPRTQRLAQQAISHWIGTTPGPAAALVAVDPRTGAVPAMASRAPGAGTLAFNLATQSRRQAGSAFKVFTLATALHQGIPLSSVWSGPPSLTIPDPRCENADGPWVVHNFADESSGTMDLTDAIAHSVNTIFAQVAVRVGPQNITATAQRMGITTPLTPVCSITLGPEGVSPLEMTDAFATLASGGVHHAPELLRSVTAPGGASVLPAPAPGNRVLTPTVSAQVTYALIRVIKAGTGTAADPGRPAAGKTGTAENSADAWFCGYVPQLAACVWVGSPSSETPMTSLDGFSPVVGGSVPARIWHDFMTATLAGRPVEPLRADGPAPAPSLAPALVTPPGPSTTTPTSAAALPSIPHPHRSGTT</sequence>
<reference evidence="13 14" key="1">
    <citation type="journal article" date="2018" name="J. Microbiol.">
        <title>Baekduia soli gen. nov., sp. nov., a novel bacterium isolated from the soil of Baekdu Mountain and proposal of a novel family name, Baekduiaceae fam. nov.</title>
        <authorList>
            <person name="An D.S."/>
            <person name="Siddiqi M.Z."/>
            <person name="Kim K.H."/>
            <person name="Yu H.S."/>
            <person name="Im W.T."/>
        </authorList>
    </citation>
    <scope>NUCLEOTIDE SEQUENCE [LARGE SCALE GENOMIC DNA]</scope>
    <source>
        <strain evidence="13 14">BR7-21</strain>
    </source>
</reference>
<evidence type="ECO:0000256" key="3">
    <source>
        <dbReference type="ARBA" id="ARBA00022676"/>
    </source>
</evidence>
<keyword evidence="10" id="KW-1133">Transmembrane helix</keyword>
<dbReference type="GO" id="GO:0009252">
    <property type="term" value="P:peptidoglycan biosynthetic process"/>
    <property type="evidence" value="ECO:0007669"/>
    <property type="project" value="TreeGrafter"/>
</dbReference>
<dbReference type="InterPro" id="IPR001460">
    <property type="entry name" value="PCN-bd_Tpept"/>
</dbReference>
<proteinExistence type="predicted"/>
<dbReference type="AlphaFoldDB" id="A0A5B8U7Z6"/>
<dbReference type="GO" id="GO:0008658">
    <property type="term" value="F:penicillin binding"/>
    <property type="evidence" value="ECO:0007669"/>
    <property type="project" value="InterPro"/>
</dbReference>